<reference evidence="1 2" key="1">
    <citation type="submission" date="2021-07" db="EMBL/GenBank/DDBJ databases">
        <authorList>
            <person name="Palmer J.M."/>
        </authorList>
    </citation>
    <scope>NUCLEOTIDE SEQUENCE [LARGE SCALE GENOMIC DNA]</scope>
    <source>
        <strain evidence="1 2">AT_MEX2019</strain>
        <tissue evidence="1">Muscle</tissue>
    </source>
</reference>
<evidence type="ECO:0000313" key="1">
    <source>
        <dbReference type="EMBL" id="MED6236713.1"/>
    </source>
</evidence>
<sequence>MVVCPVSLYCPVMNWRPVQGVPLLSPNDRSPPAPLQGQKGIENGWMDVMYLYFRTELVRLKQHRFGCIISKYTIHIQYIQNGWGAGSYLQQSLGLGSVPTR</sequence>
<comment type="caution">
    <text evidence="1">The sequence shown here is derived from an EMBL/GenBank/DDBJ whole genome shotgun (WGS) entry which is preliminary data.</text>
</comment>
<name>A0ABU7AGA6_9TELE</name>
<accession>A0ABU7AGA6</accession>
<protein>
    <submittedName>
        <fullName evidence="1">Uncharacterized protein</fullName>
    </submittedName>
</protein>
<keyword evidence="2" id="KW-1185">Reference proteome</keyword>
<dbReference type="Proteomes" id="UP001345963">
    <property type="component" value="Unassembled WGS sequence"/>
</dbReference>
<gene>
    <name evidence="1" type="ORF">ATANTOWER_013272</name>
</gene>
<organism evidence="1 2">
    <name type="scientific">Ataeniobius toweri</name>
    <dbReference type="NCBI Taxonomy" id="208326"/>
    <lineage>
        <taxon>Eukaryota</taxon>
        <taxon>Metazoa</taxon>
        <taxon>Chordata</taxon>
        <taxon>Craniata</taxon>
        <taxon>Vertebrata</taxon>
        <taxon>Euteleostomi</taxon>
        <taxon>Actinopterygii</taxon>
        <taxon>Neopterygii</taxon>
        <taxon>Teleostei</taxon>
        <taxon>Neoteleostei</taxon>
        <taxon>Acanthomorphata</taxon>
        <taxon>Ovalentaria</taxon>
        <taxon>Atherinomorphae</taxon>
        <taxon>Cyprinodontiformes</taxon>
        <taxon>Goodeidae</taxon>
        <taxon>Ataeniobius</taxon>
    </lineage>
</organism>
<dbReference type="EMBL" id="JAHUTI010012635">
    <property type="protein sequence ID" value="MED6236713.1"/>
    <property type="molecule type" value="Genomic_DNA"/>
</dbReference>
<evidence type="ECO:0000313" key="2">
    <source>
        <dbReference type="Proteomes" id="UP001345963"/>
    </source>
</evidence>
<proteinExistence type="predicted"/>